<dbReference type="GO" id="GO:0016787">
    <property type="term" value="F:hydrolase activity"/>
    <property type="evidence" value="ECO:0007669"/>
    <property type="project" value="InterPro"/>
</dbReference>
<dbReference type="PANTHER" id="PTHR15394:SF3">
    <property type="entry name" value="SERINE HYDROLASE RBBP9"/>
    <property type="match status" value="1"/>
</dbReference>
<keyword evidence="2" id="KW-1185">Reference proteome</keyword>
<name>A0A3E0I7H8_9FLAO</name>
<dbReference type="PANTHER" id="PTHR15394">
    <property type="entry name" value="SERINE HYDROLASE RBBP9"/>
    <property type="match status" value="1"/>
</dbReference>
<organism evidence="1 2">
    <name type="scientific">Tenacibaculum gallaicum</name>
    <dbReference type="NCBI Taxonomy" id="561505"/>
    <lineage>
        <taxon>Bacteria</taxon>
        <taxon>Pseudomonadati</taxon>
        <taxon>Bacteroidota</taxon>
        <taxon>Flavobacteriia</taxon>
        <taxon>Flavobacteriales</taxon>
        <taxon>Flavobacteriaceae</taxon>
        <taxon>Tenacibaculum</taxon>
    </lineage>
</organism>
<dbReference type="OrthoDB" id="9804993at2"/>
<gene>
    <name evidence="1" type="ORF">C7448_102242</name>
</gene>
<dbReference type="Gene3D" id="3.40.50.1820">
    <property type="entry name" value="alpha/beta hydrolase"/>
    <property type="match status" value="1"/>
</dbReference>
<accession>A0A3E0I7H8</accession>
<reference evidence="1 2" key="1">
    <citation type="submission" date="2018-08" db="EMBL/GenBank/DDBJ databases">
        <title>Genomic Encyclopedia of Type Strains, Phase IV (KMG-IV): sequencing the most valuable type-strain genomes for metagenomic binning, comparative biology and taxonomic classification.</title>
        <authorList>
            <person name="Goeker M."/>
        </authorList>
    </citation>
    <scope>NUCLEOTIDE SEQUENCE [LARGE SCALE GENOMIC DNA]</scope>
    <source>
        <strain evidence="1 2">DSM 18841</strain>
    </source>
</reference>
<comment type="caution">
    <text evidence="1">The sequence shown here is derived from an EMBL/GenBank/DDBJ whole genome shotgun (WGS) entry which is preliminary data.</text>
</comment>
<dbReference type="Pfam" id="PF06821">
    <property type="entry name" value="Ser_hydrolase"/>
    <property type="match status" value="1"/>
</dbReference>
<evidence type="ECO:0000313" key="2">
    <source>
        <dbReference type="Proteomes" id="UP000256884"/>
    </source>
</evidence>
<dbReference type="RefSeq" id="WP_115900370.1">
    <property type="nucleotide sequence ID" value="NZ_QUNS01000002.1"/>
</dbReference>
<sequence length="187" mass="21783">MDKYKIYVIHGYTASPYSNWFQDFKKNLKNDSIEVSILKMPNSQNPKLSEWVEFLENHVKEINEKTIFVGHSLGCVTILNFLNKLNITKIKGLFLISGFVESTPIPELIEFVKPKLNYSYLKEITKIRIAISATDDDIIPFEYSKTMAEKLEAKFTLLKEGKHFIDRDGVTEFPFLIKEIKRNLQEL</sequence>
<protein>
    <recommendedName>
        <fullName evidence="3">Serine hydrolase family protein</fullName>
    </recommendedName>
</protein>
<dbReference type="EMBL" id="QUNS01000002">
    <property type="protein sequence ID" value="REH54718.1"/>
    <property type="molecule type" value="Genomic_DNA"/>
</dbReference>
<dbReference type="Proteomes" id="UP000256884">
    <property type="component" value="Unassembled WGS sequence"/>
</dbReference>
<proteinExistence type="predicted"/>
<dbReference type="AlphaFoldDB" id="A0A3E0I7H8"/>
<evidence type="ECO:0008006" key="3">
    <source>
        <dbReference type="Google" id="ProtNLM"/>
    </source>
</evidence>
<evidence type="ECO:0000313" key="1">
    <source>
        <dbReference type="EMBL" id="REH54718.1"/>
    </source>
</evidence>
<dbReference type="InterPro" id="IPR010662">
    <property type="entry name" value="RBBP9/YdeN"/>
</dbReference>
<dbReference type="SUPFAM" id="SSF53474">
    <property type="entry name" value="alpha/beta-Hydrolases"/>
    <property type="match status" value="1"/>
</dbReference>
<dbReference type="InterPro" id="IPR029058">
    <property type="entry name" value="AB_hydrolase_fold"/>
</dbReference>